<organism evidence="4 5">
    <name type="scientific">Chlorella vulgaris</name>
    <name type="common">Green alga</name>
    <dbReference type="NCBI Taxonomy" id="3077"/>
    <lineage>
        <taxon>Eukaryota</taxon>
        <taxon>Viridiplantae</taxon>
        <taxon>Chlorophyta</taxon>
        <taxon>core chlorophytes</taxon>
        <taxon>Trebouxiophyceae</taxon>
        <taxon>Chlorellales</taxon>
        <taxon>Chlorellaceae</taxon>
        <taxon>Chlorella clade</taxon>
        <taxon>Chlorella</taxon>
    </lineage>
</organism>
<keyword evidence="2" id="KW-0812">Transmembrane</keyword>
<dbReference type="Gene3D" id="2.60.120.200">
    <property type="match status" value="1"/>
</dbReference>
<feature type="transmembrane region" description="Helical" evidence="2">
    <location>
        <begin position="44"/>
        <end position="65"/>
    </location>
</feature>
<dbReference type="EMBL" id="SIDB01000007">
    <property type="protein sequence ID" value="KAI3430566.1"/>
    <property type="molecule type" value="Genomic_DNA"/>
</dbReference>
<feature type="domain" description="GH16" evidence="3">
    <location>
        <begin position="269"/>
        <end position="551"/>
    </location>
</feature>
<dbReference type="InterPro" id="IPR050546">
    <property type="entry name" value="Glycosyl_Hydrlase_16"/>
</dbReference>
<dbReference type="SUPFAM" id="SSF49899">
    <property type="entry name" value="Concanavalin A-like lectins/glucanases"/>
    <property type="match status" value="1"/>
</dbReference>
<gene>
    <name evidence="4" type="ORF">D9Q98_005159</name>
</gene>
<dbReference type="OrthoDB" id="509988at2759"/>
<accession>A0A9D4TNX4</accession>
<name>A0A9D4TNX4_CHLVU</name>
<keyword evidence="2" id="KW-0472">Membrane</keyword>
<dbReference type="PANTHER" id="PTHR10963:SF55">
    <property type="entry name" value="GLYCOSIDE HYDROLASE FAMILY 16 PROTEIN"/>
    <property type="match status" value="1"/>
</dbReference>
<comment type="similarity">
    <text evidence="1">Belongs to the glycosyl hydrolase 16 family.</text>
</comment>
<dbReference type="InterPro" id="IPR000757">
    <property type="entry name" value="Beta-glucanase-like"/>
</dbReference>
<dbReference type="PANTHER" id="PTHR10963">
    <property type="entry name" value="GLYCOSYL HYDROLASE-RELATED"/>
    <property type="match status" value="1"/>
</dbReference>
<dbReference type="AlphaFoldDB" id="A0A9D4TNX4"/>
<reference evidence="4" key="2">
    <citation type="submission" date="2020-11" db="EMBL/GenBank/DDBJ databases">
        <authorList>
            <person name="Cecchin M."/>
            <person name="Marcolungo L."/>
            <person name="Rossato M."/>
            <person name="Girolomoni L."/>
            <person name="Cosentino E."/>
            <person name="Cuine S."/>
            <person name="Li-Beisson Y."/>
            <person name="Delledonne M."/>
            <person name="Ballottari M."/>
        </authorList>
    </citation>
    <scope>NUCLEOTIDE SEQUENCE</scope>
    <source>
        <strain evidence="4">211/11P</strain>
        <tissue evidence="4">Whole cell</tissue>
    </source>
</reference>
<proteinExistence type="inferred from homology"/>
<keyword evidence="2" id="KW-1133">Transmembrane helix</keyword>
<sequence length="551" mass="56037">MPALSRQVAPKIASPTKLPPDLEAGSIASAAPTAALPAWVTSKAVLCIALVVLVGASAAAVGVGVTQGVMKGGSTNTSACNPPSTCTGTCTCTSASARYSTCPSASASARASTFASTRASTNTSAGASPSASASARASTFASPSASASARASTFANTRASTNTSAGASPSPEAPFSFPSFATAAIPTPAFSLAIAAALTTAIAAPALSFTTAACFSPATIPTPTFSLTVASALTTAIPAPALSFTTAASFSPATIPTPTFSLAVAAPSTTTVTRPSPCAAPPIAQGTRSLWGDEFNGGSLDTSKWLLETERPQDVQEANQQQVYTTSQDNVWVADGNLHIAALRDGQGGFTSGRLNSRLAPGGTWYPGMVLDDGATLGSVRVEARVQVPGPGQGLMASVWLSPPDYVYGPWPQSGEIDVMHCINSMDSVTQGVHYGAQYPGNVVADVQTPQPQQQLYSDAFHTFAVEWAPDSITLFVDGLETKRVVSRGLDVQQGWWTAAPSASPQAPFDIPFSLILNVAVGGNWPGPADDSTPLPAVMLVDYVRVSGTVK</sequence>
<evidence type="ECO:0000259" key="3">
    <source>
        <dbReference type="PROSITE" id="PS51762"/>
    </source>
</evidence>
<evidence type="ECO:0000313" key="4">
    <source>
        <dbReference type="EMBL" id="KAI3430566.1"/>
    </source>
</evidence>
<dbReference type="InterPro" id="IPR013320">
    <property type="entry name" value="ConA-like_dom_sf"/>
</dbReference>
<dbReference type="CDD" id="cd08023">
    <property type="entry name" value="GH16_laminarinase_like"/>
    <property type="match status" value="1"/>
</dbReference>
<evidence type="ECO:0000256" key="2">
    <source>
        <dbReference type="SAM" id="Phobius"/>
    </source>
</evidence>
<dbReference type="GO" id="GO:0005975">
    <property type="term" value="P:carbohydrate metabolic process"/>
    <property type="evidence" value="ECO:0007669"/>
    <property type="project" value="InterPro"/>
</dbReference>
<evidence type="ECO:0000256" key="1">
    <source>
        <dbReference type="ARBA" id="ARBA00006865"/>
    </source>
</evidence>
<keyword evidence="5" id="KW-1185">Reference proteome</keyword>
<dbReference type="GO" id="GO:0004553">
    <property type="term" value="F:hydrolase activity, hydrolyzing O-glycosyl compounds"/>
    <property type="evidence" value="ECO:0007669"/>
    <property type="project" value="InterPro"/>
</dbReference>
<dbReference type="Proteomes" id="UP001055712">
    <property type="component" value="Unassembled WGS sequence"/>
</dbReference>
<evidence type="ECO:0000313" key="5">
    <source>
        <dbReference type="Proteomes" id="UP001055712"/>
    </source>
</evidence>
<dbReference type="Pfam" id="PF00722">
    <property type="entry name" value="Glyco_hydro_16"/>
    <property type="match status" value="1"/>
</dbReference>
<comment type="caution">
    <text evidence="4">The sequence shown here is derived from an EMBL/GenBank/DDBJ whole genome shotgun (WGS) entry which is preliminary data.</text>
</comment>
<dbReference type="PROSITE" id="PS51762">
    <property type="entry name" value="GH16_2"/>
    <property type="match status" value="1"/>
</dbReference>
<protein>
    <recommendedName>
        <fullName evidence="3">GH16 domain-containing protein</fullName>
    </recommendedName>
</protein>
<reference evidence="4" key="1">
    <citation type="journal article" date="2019" name="Plant J.">
        <title>Chlorella vulgaris genome assembly and annotation reveals the molecular basis for metabolic acclimation to high light conditions.</title>
        <authorList>
            <person name="Cecchin M."/>
            <person name="Marcolungo L."/>
            <person name="Rossato M."/>
            <person name="Girolomoni L."/>
            <person name="Cosentino E."/>
            <person name="Cuine S."/>
            <person name="Li-Beisson Y."/>
            <person name="Delledonne M."/>
            <person name="Ballottari M."/>
        </authorList>
    </citation>
    <scope>NUCLEOTIDE SEQUENCE</scope>
    <source>
        <strain evidence="4">211/11P</strain>
    </source>
</reference>